<protein>
    <recommendedName>
        <fullName evidence="2">Cation-transporting P-type ATPase C-terminal domain-containing protein</fullName>
    </recommendedName>
</protein>
<dbReference type="Gene3D" id="1.20.1110.10">
    <property type="entry name" value="Calcium-transporting ATPase, transmembrane domain"/>
    <property type="match status" value="1"/>
</dbReference>
<proteinExistence type="predicted"/>
<dbReference type="InterPro" id="IPR023298">
    <property type="entry name" value="ATPase_P-typ_TM_dom_sf"/>
</dbReference>
<dbReference type="STRING" id="44941.A0A397V9X2"/>
<evidence type="ECO:0000259" key="2">
    <source>
        <dbReference type="Pfam" id="PF00689"/>
    </source>
</evidence>
<dbReference type="OrthoDB" id="3352408at2759"/>
<dbReference type="GO" id="GO:0030001">
    <property type="term" value="P:metal ion transport"/>
    <property type="evidence" value="ECO:0007669"/>
    <property type="project" value="UniProtKB-ARBA"/>
</dbReference>
<feature type="transmembrane region" description="Helical" evidence="1">
    <location>
        <begin position="128"/>
        <end position="150"/>
    </location>
</feature>
<name>A0A397V9X2_9GLOM</name>
<gene>
    <name evidence="3" type="ORF">C2G38_2189009</name>
</gene>
<keyword evidence="1" id="KW-1133">Transmembrane helix</keyword>
<dbReference type="Proteomes" id="UP000266673">
    <property type="component" value="Unassembled WGS sequence"/>
</dbReference>
<organism evidence="3 4">
    <name type="scientific">Gigaspora rosea</name>
    <dbReference type="NCBI Taxonomy" id="44941"/>
    <lineage>
        <taxon>Eukaryota</taxon>
        <taxon>Fungi</taxon>
        <taxon>Fungi incertae sedis</taxon>
        <taxon>Mucoromycota</taxon>
        <taxon>Glomeromycotina</taxon>
        <taxon>Glomeromycetes</taxon>
        <taxon>Diversisporales</taxon>
        <taxon>Gigasporaceae</taxon>
        <taxon>Gigaspora</taxon>
    </lineage>
</organism>
<feature type="domain" description="Cation-transporting P-type ATPase C-terminal" evidence="2">
    <location>
        <begin position="84"/>
        <end position="151"/>
    </location>
</feature>
<reference evidence="3 4" key="1">
    <citation type="submission" date="2018-06" db="EMBL/GenBank/DDBJ databases">
        <title>Comparative genomics reveals the genomic features of Rhizophagus irregularis, R. cerebriforme, R. diaphanum and Gigaspora rosea, and their symbiotic lifestyle signature.</title>
        <authorList>
            <person name="Morin E."/>
            <person name="San Clemente H."/>
            <person name="Chen E.C.H."/>
            <person name="De La Providencia I."/>
            <person name="Hainaut M."/>
            <person name="Kuo A."/>
            <person name="Kohler A."/>
            <person name="Murat C."/>
            <person name="Tang N."/>
            <person name="Roy S."/>
            <person name="Loubradou J."/>
            <person name="Henrissat B."/>
            <person name="Grigoriev I.V."/>
            <person name="Corradi N."/>
            <person name="Roux C."/>
            <person name="Martin F.M."/>
        </authorList>
    </citation>
    <scope>NUCLEOTIDE SEQUENCE [LARGE SCALE GENOMIC DNA]</scope>
    <source>
        <strain evidence="3 4">DAOM 194757</strain>
    </source>
</reference>
<sequence>MIIIVRVEKAIRDLIGGGVKVVIKTEDSDQTALSIARKLGIPVNPSNHSNCLTSADIEALSSEDLSTSIAALTLITMSTVSGLPNPLNAMQILWINILMNGPPAQSLRVEPVNENVMRQPPRKKNVPILTPALIMRVLTCAAIIVAGTLFTEMQEVLLQQETQQWNIYKSNVNLAVAFSLIGQLLVIYLPFFQAVFQTKVLGLDLFGLIVITSSVFWIDEFCKSLS</sequence>
<keyword evidence="4" id="KW-1185">Reference proteome</keyword>
<feature type="transmembrane region" description="Helical" evidence="1">
    <location>
        <begin position="201"/>
        <end position="218"/>
    </location>
</feature>
<dbReference type="Pfam" id="PF00689">
    <property type="entry name" value="Cation_ATPase_C"/>
    <property type="match status" value="2"/>
</dbReference>
<feature type="domain" description="Cation-transporting P-type ATPase C-terminal" evidence="2">
    <location>
        <begin position="167"/>
        <end position="223"/>
    </location>
</feature>
<comment type="caution">
    <text evidence="3">The sequence shown here is derived from an EMBL/GenBank/DDBJ whole genome shotgun (WGS) entry which is preliminary data.</text>
</comment>
<keyword evidence="1" id="KW-0812">Transmembrane</keyword>
<dbReference type="EMBL" id="QKWP01000651">
    <property type="protein sequence ID" value="RIB16773.1"/>
    <property type="molecule type" value="Genomic_DNA"/>
</dbReference>
<evidence type="ECO:0000256" key="1">
    <source>
        <dbReference type="SAM" id="Phobius"/>
    </source>
</evidence>
<evidence type="ECO:0000313" key="4">
    <source>
        <dbReference type="Proteomes" id="UP000266673"/>
    </source>
</evidence>
<evidence type="ECO:0000313" key="3">
    <source>
        <dbReference type="EMBL" id="RIB16773.1"/>
    </source>
</evidence>
<dbReference type="InterPro" id="IPR006068">
    <property type="entry name" value="ATPase_P-typ_cation-transptr_C"/>
</dbReference>
<dbReference type="PANTHER" id="PTHR42861">
    <property type="entry name" value="CALCIUM-TRANSPORTING ATPASE"/>
    <property type="match status" value="1"/>
</dbReference>
<dbReference type="SUPFAM" id="SSF81665">
    <property type="entry name" value="Calcium ATPase, transmembrane domain M"/>
    <property type="match status" value="1"/>
</dbReference>
<accession>A0A397V9X2</accession>
<dbReference type="AlphaFoldDB" id="A0A397V9X2"/>
<feature type="transmembrane region" description="Helical" evidence="1">
    <location>
        <begin position="170"/>
        <end position="189"/>
    </location>
</feature>
<keyword evidence="1" id="KW-0472">Membrane</keyword>